<sequence>MSEPQILARTKHSRKKLTLLTHRISAGMLCPYKPFCPSARTKHSRKKLTLLTHRISAGMLCPYNPPAPLLQNNYPDLPRVGLYILVNVGVLAVARYRSPDTDGKPSSNQTKQTKQEYKKEYGQQSHAY</sequence>
<accession>A0ABR8EAR6</accession>
<reference evidence="2 3" key="1">
    <citation type="journal article" date="2020" name="ISME J.">
        <title>Comparative genomics reveals insights into cyanobacterial evolution and habitat adaptation.</title>
        <authorList>
            <person name="Chen M.Y."/>
            <person name="Teng W.K."/>
            <person name="Zhao L."/>
            <person name="Hu C.X."/>
            <person name="Zhou Y.K."/>
            <person name="Han B.P."/>
            <person name="Song L.R."/>
            <person name="Shu W.S."/>
        </authorList>
    </citation>
    <scope>NUCLEOTIDE SEQUENCE [LARGE SCALE GENOMIC DNA]</scope>
    <source>
        <strain evidence="2 3">FACHB-1370</strain>
    </source>
</reference>
<keyword evidence="3" id="KW-1185">Reference proteome</keyword>
<evidence type="ECO:0000313" key="2">
    <source>
        <dbReference type="EMBL" id="MBD2543848.1"/>
    </source>
</evidence>
<dbReference type="Proteomes" id="UP000641954">
    <property type="component" value="Unassembled WGS sequence"/>
</dbReference>
<protein>
    <submittedName>
        <fullName evidence="2">Uncharacterized protein</fullName>
    </submittedName>
</protein>
<name>A0ABR8EAR6_9CYAN</name>
<organism evidence="2 3">
    <name type="scientific">Planktothricoides raciborskii FACHB-1370</name>
    <dbReference type="NCBI Taxonomy" id="2949576"/>
    <lineage>
        <taxon>Bacteria</taxon>
        <taxon>Bacillati</taxon>
        <taxon>Cyanobacteriota</taxon>
        <taxon>Cyanophyceae</taxon>
        <taxon>Oscillatoriophycideae</taxon>
        <taxon>Oscillatoriales</taxon>
        <taxon>Oscillatoriaceae</taxon>
        <taxon>Planktothricoides</taxon>
    </lineage>
</organism>
<comment type="caution">
    <text evidence="2">The sequence shown here is derived from an EMBL/GenBank/DDBJ whole genome shotgun (WGS) entry which is preliminary data.</text>
</comment>
<evidence type="ECO:0000313" key="3">
    <source>
        <dbReference type="Proteomes" id="UP000641954"/>
    </source>
</evidence>
<dbReference type="RefSeq" id="WP_190877902.1">
    <property type="nucleotide sequence ID" value="NZ_JACJSK010000009.1"/>
</dbReference>
<evidence type="ECO:0000256" key="1">
    <source>
        <dbReference type="SAM" id="MobiDB-lite"/>
    </source>
</evidence>
<proteinExistence type="predicted"/>
<feature type="region of interest" description="Disordered" evidence="1">
    <location>
        <begin position="97"/>
        <end position="128"/>
    </location>
</feature>
<gene>
    <name evidence="2" type="ORF">H6G72_08310</name>
</gene>
<dbReference type="EMBL" id="JACJSK010000009">
    <property type="protein sequence ID" value="MBD2543848.1"/>
    <property type="molecule type" value="Genomic_DNA"/>
</dbReference>